<dbReference type="GO" id="GO:0042773">
    <property type="term" value="P:ATP synthesis coupled electron transport"/>
    <property type="evidence" value="ECO:0007669"/>
    <property type="project" value="InterPro"/>
</dbReference>
<dbReference type="EMBL" id="HM583654">
    <property type="protein sequence ID" value="ADK77643.1"/>
    <property type="molecule type" value="Genomic_DNA"/>
</dbReference>
<feature type="domain" description="NADH dehydrogenase subunit 5 C-terminal" evidence="20">
    <location>
        <begin position="385"/>
        <end position="566"/>
    </location>
</feature>
<evidence type="ECO:0000256" key="8">
    <source>
        <dbReference type="ARBA" id="ARBA00022792"/>
    </source>
</evidence>
<keyword evidence="14 17" id="KW-0496">Mitochondrion</keyword>
<evidence type="ECO:0000256" key="10">
    <source>
        <dbReference type="ARBA" id="ARBA00022982"/>
    </source>
</evidence>
<dbReference type="AlphaFoldDB" id="E1ABU4"/>
<evidence type="ECO:0000259" key="19">
    <source>
        <dbReference type="Pfam" id="PF00662"/>
    </source>
</evidence>
<feature type="transmembrane region" description="Helical" evidence="17">
    <location>
        <begin position="411"/>
        <end position="436"/>
    </location>
</feature>
<dbReference type="CTD" id="4540"/>
<keyword evidence="6" id="KW-0679">Respiratory chain</keyword>
<proteinExistence type="inferred from homology"/>
<evidence type="ECO:0000256" key="3">
    <source>
        <dbReference type="ARBA" id="ARBA00012944"/>
    </source>
</evidence>
<keyword evidence="7 17" id="KW-0812">Transmembrane</keyword>
<feature type="transmembrane region" description="Helical" evidence="17">
    <location>
        <begin position="331"/>
        <end position="353"/>
    </location>
</feature>
<feature type="transmembrane region" description="Helical" evidence="17">
    <location>
        <begin position="288"/>
        <end position="310"/>
    </location>
</feature>
<evidence type="ECO:0000256" key="17">
    <source>
        <dbReference type="RuleBase" id="RU003404"/>
    </source>
</evidence>
<dbReference type="Pfam" id="PF06455">
    <property type="entry name" value="NADH5_C"/>
    <property type="match status" value="1"/>
</dbReference>
<keyword evidence="8" id="KW-0999">Mitochondrion inner membrane</keyword>
<dbReference type="EC" id="7.1.1.2" evidence="3 17"/>
<evidence type="ECO:0000256" key="11">
    <source>
        <dbReference type="ARBA" id="ARBA00022989"/>
    </source>
</evidence>
<accession>E1ABU4</accession>
<dbReference type="InterPro" id="IPR001516">
    <property type="entry name" value="Proton_antipo_N"/>
</dbReference>
<evidence type="ECO:0000256" key="16">
    <source>
        <dbReference type="ARBA" id="ARBA00049551"/>
    </source>
</evidence>
<name>E1ABU4_9ORTH</name>
<dbReference type="InterPro" id="IPR003945">
    <property type="entry name" value="NU5C-like"/>
</dbReference>
<comment type="catalytic activity">
    <reaction evidence="16 17">
        <text>a ubiquinone + NADH + 5 H(+)(in) = a ubiquinol + NAD(+) + 4 H(+)(out)</text>
        <dbReference type="Rhea" id="RHEA:29091"/>
        <dbReference type="Rhea" id="RHEA-COMP:9565"/>
        <dbReference type="Rhea" id="RHEA-COMP:9566"/>
        <dbReference type="ChEBI" id="CHEBI:15378"/>
        <dbReference type="ChEBI" id="CHEBI:16389"/>
        <dbReference type="ChEBI" id="CHEBI:17976"/>
        <dbReference type="ChEBI" id="CHEBI:57540"/>
        <dbReference type="ChEBI" id="CHEBI:57945"/>
        <dbReference type="EC" id="7.1.1.2"/>
    </reaction>
</comment>
<evidence type="ECO:0000256" key="1">
    <source>
        <dbReference type="ARBA" id="ARBA00003257"/>
    </source>
</evidence>
<comment type="subcellular location">
    <subcellularLocation>
        <location evidence="2">Mitochondrion inner membrane</location>
        <topology evidence="2">Multi-pass membrane protein</topology>
    </subcellularLocation>
</comment>
<keyword evidence="15 17" id="KW-0472">Membrane</keyword>
<dbReference type="GO" id="GO:0008137">
    <property type="term" value="F:NADH dehydrogenase (ubiquinone) activity"/>
    <property type="evidence" value="ECO:0007669"/>
    <property type="project" value="UniProtKB-EC"/>
</dbReference>
<evidence type="ECO:0000256" key="5">
    <source>
        <dbReference type="ARBA" id="ARBA00022448"/>
    </source>
</evidence>
<evidence type="ECO:0000259" key="20">
    <source>
        <dbReference type="Pfam" id="PF06455"/>
    </source>
</evidence>
<feature type="transmembrane region" description="Helical" evidence="17">
    <location>
        <begin position="209"/>
        <end position="225"/>
    </location>
</feature>
<evidence type="ECO:0000256" key="7">
    <source>
        <dbReference type="ARBA" id="ARBA00022692"/>
    </source>
</evidence>
<organism evidence="21">
    <name type="scientific">Mekongiella xizangensis</name>
    <dbReference type="NCBI Taxonomy" id="868578"/>
    <lineage>
        <taxon>Eukaryota</taxon>
        <taxon>Metazoa</taxon>
        <taxon>Ecdysozoa</taxon>
        <taxon>Arthropoda</taxon>
        <taxon>Hexapoda</taxon>
        <taxon>Insecta</taxon>
        <taxon>Pterygota</taxon>
        <taxon>Neoptera</taxon>
        <taxon>Polyneoptera</taxon>
        <taxon>Orthoptera</taxon>
        <taxon>Caelifera</taxon>
        <taxon>Acrididea</taxon>
        <taxon>Acridomorpha</taxon>
        <taxon>Pyrgomorphoidea</taxon>
        <taxon>Pyrgomorphidae</taxon>
        <taxon>Pyrgomorphinae</taxon>
        <taxon>Mekongiella</taxon>
    </lineage>
</organism>
<comment type="function">
    <text evidence="17">Core subunit of the mitochondrial membrane respiratory chain NADH dehydrogenase (Complex I) which catalyzes electron transfer from NADH through the respiratory chain, using ubiquinone as an electron acceptor. Essential for the catalytic activity and assembly of complex I.</text>
</comment>
<evidence type="ECO:0000256" key="14">
    <source>
        <dbReference type="ARBA" id="ARBA00023128"/>
    </source>
</evidence>
<feature type="transmembrane region" description="Helical" evidence="17">
    <location>
        <begin position="442"/>
        <end position="466"/>
    </location>
</feature>
<keyword evidence="11 17" id="KW-1133">Transmembrane helix</keyword>
<evidence type="ECO:0000256" key="2">
    <source>
        <dbReference type="ARBA" id="ARBA00004448"/>
    </source>
</evidence>
<dbReference type="InterPro" id="IPR001750">
    <property type="entry name" value="ND/Mrp_TM"/>
</dbReference>
<comment type="function">
    <text evidence="1">Core subunit of the mitochondrial membrane respiratory chain NADH dehydrogenase (Complex I) that is believed to belong to the minimal assembly required for catalysis. Complex I functions in the transfer of electrons from NADH to the respiratory chain. The immediate electron acceptor for the enzyme is believed to be ubiquinone.</text>
</comment>
<dbReference type="Pfam" id="PF00361">
    <property type="entry name" value="Proton_antipo_M"/>
    <property type="match status" value="1"/>
</dbReference>
<feature type="transmembrane region" description="Helical" evidence="17">
    <location>
        <begin position="548"/>
        <end position="570"/>
    </location>
</feature>
<feature type="domain" description="NADH:quinone oxidoreductase/Mrp antiporter transmembrane" evidence="18">
    <location>
        <begin position="104"/>
        <end position="381"/>
    </location>
</feature>
<dbReference type="GO" id="GO:0005743">
    <property type="term" value="C:mitochondrial inner membrane"/>
    <property type="evidence" value="ECO:0007669"/>
    <property type="project" value="UniProtKB-SubCell"/>
</dbReference>
<evidence type="ECO:0000256" key="9">
    <source>
        <dbReference type="ARBA" id="ARBA00022967"/>
    </source>
</evidence>
<feature type="domain" description="NADH-Ubiquinone oxidoreductase (complex I) chain 5 N-terminal" evidence="19">
    <location>
        <begin position="38"/>
        <end position="83"/>
    </location>
</feature>
<dbReference type="PRINTS" id="PR01434">
    <property type="entry name" value="NADHDHGNASE5"/>
</dbReference>
<dbReference type="PANTHER" id="PTHR42829">
    <property type="entry name" value="NADH-UBIQUINONE OXIDOREDUCTASE CHAIN 5"/>
    <property type="match status" value="1"/>
</dbReference>
<keyword evidence="5 17" id="KW-0813">Transport</keyword>
<gene>
    <name evidence="21" type="primary">ND5</name>
</gene>
<dbReference type="PANTHER" id="PTHR42829:SF2">
    <property type="entry name" value="NADH-UBIQUINONE OXIDOREDUCTASE CHAIN 5"/>
    <property type="match status" value="1"/>
</dbReference>
<keyword evidence="13 17" id="KW-0830">Ubiquinone</keyword>
<dbReference type="GO" id="GO:0015990">
    <property type="term" value="P:electron transport coupled proton transport"/>
    <property type="evidence" value="ECO:0007669"/>
    <property type="project" value="TreeGrafter"/>
</dbReference>
<reference evidence="21" key="1">
    <citation type="journal article" date="2010" name="Zool. Sci.">
        <title>A comparative analysis of mitochondrial genomes in Orthoptera (Arthropoda: Insecta) and genome descriptions of three grasshopper species.</title>
        <authorList>
            <person name="Zhao L."/>
            <person name="Zheng Z.M."/>
            <person name="Huang Y."/>
            <person name="Sun H.M."/>
        </authorList>
    </citation>
    <scope>NUCLEOTIDE SEQUENCE</scope>
</reference>
<feature type="transmembrane region" description="Helical" evidence="17">
    <location>
        <begin position="175"/>
        <end position="197"/>
    </location>
</feature>
<evidence type="ECO:0000256" key="4">
    <source>
        <dbReference type="ARBA" id="ARBA00021096"/>
    </source>
</evidence>
<feature type="transmembrane region" description="Helical" evidence="17">
    <location>
        <begin position="45"/>
        <end position="71"/>
    </location>
</feature>
<comment type="similarity">
    <text evidence="17">Belongs to the complex I subunit 5 family.</text>
</comment>
<dbReference type="GO" id="GO:0003954">
    <property type="term" value="F:NADH dehydrogenase activity"/>
    <property type="evidence" value="ECO:0007669"/>
    <property type="project" value="TreeGrafter"/>
</dbReference>
<protein>
    <recommendedName>
        <fullName evidence="4 17">NADH-ubiquinone oxidoreductase chain 5</fullName>
        <ecNumber evidence="3 17">7.1.1.2</ecNumber>
    </recommendedName>
</protein>
<geneLocation type="mitochondrion" evidence="21"/>
<sequence>MCSLSFSVLFILWLVGYFFGIYYLLFDNILFIEWELFSLNSSVVVMTFIFDWMALIFMYFVMFISSLVIYYSCDYMSGEINDNLFIMLVLMLNLSMVFLILSPILLGWDGLGLVSYCLVIYYQNKNSYNASMLTALSNRIGDVAILISIAWMLNFGGWNYIFYFDFISDSWEMKVVTLLIVLASMTKSAQIPFSSWLPAAMAAPTPISDIVHSSTLVTAGIYLLIRFNPMLIDFNFGWFLMVLGCLTMFMSGLGANFEFDLKSIIALSTLSQLGLMMSILSMGNPSVAFFHMLTHALFKALLFLCAGSIIHNMSYCQDIRFMGSIINFMPLTSICLNVSSLSLCGLPFLAGFYSSDLILELVSLSWINCLIFCFYFFSTGLTASYSFRLYSYSMFGDNNYFSGRGFDDNSYYISFSMISLLIVAVFGGSMLSWLIFPFPNLILLPYSLSFLTIFVVLIGAYLGYLISMNSFSLILYSLSNLPLISFLGLMWFLPSLSTTYLTSFSLSYGYYISSVLDSGWGEFLGGQGLYNLFLYFINYIQCWYDLNFSFYIFTFVFWMFILFILFYNLLK</sequence>
<keyword evidence="9" id="KW-1278">Translocase</keyword>
<evidence type="ECO:0000259" key="18">
    <source>
        <dbReference type="Pfam" id="PF00361"/>
    </source>
</evidence>
<keyword evidence="10" id="KW-0249">Electron transport</keyword>
<keyword evidence="12 17" id="KW-0520">NAD</keyword>
<feature type="transmembrane region" description="Helical" evidence="17">
    <location>
        <begin position="237"/>
        <end position="257"/>
    </location>
</feature>
<evidence type="ECO:0000256" key="6">
    <source>
        <dbReference type="ARBA" id="ARBA00022660"/>
    </source>
</evidence>
<feature type="transmembrane region" description="Helical" evidence="17">
    <location>
        <begin position="365"/>
        <end position="390"/>
    </location>
</feature>
<dbReference type="RefSeq" id="YP_003856702.1">
    <property type="nucleotide sequence ID" value="NC_014451.1"/>
</dbReference>
<evidence type="ECO:0000256" key="12">
    <source>
        <dbReference type="ARBA" id="ARBA00023027"/>
    </source>
</evidence>
<dbReference type="Pfam" id="PF00662">
    <property type="entry name" value="Proton_antipo_N"/>
    <property type="match status" value="1"/>
</dbReference>
<feature type="transmembrane region" description="Helical" evidence="17">
    <location>
        <begin position="473"/>
        <end position="493"/>
    </location>
</feature>
<feature type="transmembrane region" description="Helical" evidence="17">
    <location>
        <begin position="83"/>
        <end position="100"/>
    </location>
</feature>
<evidence type="ECO:0000313" key="21">
    <source>
        <dbReference type="EMBL" id="ADK77643.1"/>
    </source>
</evidence>
<evidence type="ECO:0000256" key="13">
    <source>
        <dbReference type="ARBA" id="ARBA00023075"/>
    </source>
</evidence>
<dbReference type="InterPro" id="IPR010934">
    <property type="entry name" value="NADH_DH_su5_C"/>
</dbReference>
<dbReference type="GeneID" id="9711121"/>
<feature type="transmembrane region" description="Helical" evidence="17">
    <location>
        <begin position="7"/>
        <end position="25"/>
    </location>
</feature>
<feature type="transmembrane region" description="Helical" evidence="17">
    <location>
        <begin position="143"/>
        <end position="163"/>
    </location>
</feature>
<evidence type="ECO:0000256" key="15">
    <source>
        <dbReference type="ARBA" id="ARBA00023136"/>
    </source>
</evidence>